<protein>
    <recommendedName>
        <fullName evidence="5">Cora-domain-containing protein</fullName>
    </recommendedName>
</protein>
<evidence type="ECO:0000256" key="1">
    <source>
        <dbReference type="SAM" id="MobiDB-lite"/>
    </source>
</evidence>
<evidence type="ECO:0000313" key="3">
    <source>
        <dbReference type="EMBL" id="KZV93975.1"/>
    </source>
</evidence>
<name>A0A165IWI9_EXIGL</name>
<dbReference type="AlphaFoldDB" id="A0A165IWI9"/>
<sequence length="536" mass="59656">MSAPGPSTPAKTPRARSRLDDWDGWPENCSTFDPIHGHIQAKRVREKFCLDNKCEGCTRPDVVQMIEYDDEGTCLEDATFSPSELEDYLRKVEINSKRARFQIFILRAHLALRCIRYPYARQILSFCQAPVDVAHAFGNSEERLSSGSFLQTASAEIGGHNLHYWLAFSHTMRLEDLLPQDFLLPSISISQTPAISTALYVAHDYASGSYTIVIGATTNTIVSLQEGVKAGIAKEDPFVLAVWHIGSLLRNLQLDVEARLRYIWMVDMKRSLDAEEYLQLHGALSGSLLYATELRSIVTRLNLAVGDFRARHTLYAQQYGTSLAARDFVNTSFEAQQAALYHLTEDCKMYRDFTQVQIDAIARASDLKNSGNMHNMMRDNQKQTEATEALARESKRDSEVMKTITVVTLVYLPATFTLLSMGLFDFNVGESGSLRVARQGWIFLAIALPLTIITLGLAYGWQRRKEKEATAAAAAKKAVERAADEEHAAESDGAIPPQIGAVPASGDAAIRTTSSRNWMRMLPLRRRKASPGTGIP</sequence>
<accession>A0A165IWI9</accession>
<evidence type="ECO:0000313" key="4">
    <source>
        <dbReference type="Proteomes" id="UP000077266"/>
    </source>
</evidence>
<dbReference type="Proteomes" id="UP000077266">
    <property type="component" value="Unassembled WGS sequence"/>
</dbReference>
<reference evidence="3 4" key="1">
    <citation type="journal article" date="2016" name="Mol. Biol. Evol.">
        <title>Comparative Genomics of Early-Diverging Mushroom-Forming Fungi Provides Insights into the Origins of Lignocellulose Decay Capabilities.</title>
        <authorList>
            <person name="Nagy L.G."/>
            <person name="Riley R."/>
            <person name="Tritt A."/>
            <person name="Adam C."/>
            <person name="Daum C."/>
            <person name="Floudas D."/>
            <person name="Sun H."/>
            <person name="Yadav J.S."/>
            <person name="Pangilinan J."/>
            <person name="Larsson K.H."/>
            <person name="Matsuura K."/>
            <person name="Barry K."/>
            <person name="Labutti K."/>
            <person name="Kuo R."/>
            <person name="Ohm R.A."/>
            <person name="Bhattacharya S.S."/>
            <person name="Shirouzu T."/>
            <person name="Yoshinaga Y."/>
            <person name="Martin F.M."/>
            <person name="Grigoriev I.V."/>
            <person name="Hibbett D.S."/>
        </authorList>
    </citation>
    <scope>NUCLEOTIDE SEQUENCE [LARGE SCALE GENOMIC DNA]</scope>
    <source>
        <strain evidence="3 4">HHB12029</strain>
    </source>
</reference>
<proteinExistence type="predicted"/>
<feature type="transmembrane region" description="Helical" evidence="2">
    <location>
        <begin position="400"/>
        <end position="421"/>
    </location>
</feature>
<keyword evidence="4" id="KW-1185">Reference proteome</keyword>
<evidence type="ECO:0000256" key="2">
    <source>
        <dbReference type="SAM" id="Phobius"/>
    </source>
</evidence>
<dbReference type="STRING" id="1314781.A0A165IWI9"/>
<organism evidence="3 4">
    <name type="scientific">Exidia glandulosa HHB12029</name>
    <dbReference type="NCBI Taxonomy" id="1314781"/>
    <lineage>
        <taxon>Eukaryota</taxon>
        <taxon>Fungi</taxon>
        <taxon>Dikarya</taxon>
        <taxon>Basidiomycota</taxon>
        <taxon>Agaricomycotina</taxon>
        <taxon>Agaricomycetes</taxon>
        <taxon>Auriculariales</taxon>
        <taxon>Exidiaceae</taxon>
        <taxon>Exidia</taxon>
    </lineage>
</organism>
<dbReference type="Gene3D" id="1.20.58.340">
    <property type="entry name" value="Magnesium transport protein CorA, transmembrane region"/>
    <property type="match status" value="1"/>
</dbReference>
<feature type="region of interest" description="Disordered" evidence="1">
    <location>
        <begin position="485"/>
        <end position="508"/>
    </location>
</feature>
<gene>
    <name evidence="3" type="ORF">EXIGLDRAFT_767521</name>
</gene>
<keyword evidence="2" id="KW-0812">Transmembrane</keyword>
<dbReference type="EMBL" id="KV425980">
    <property type="protein sequence ID" value="KZV93975.1"/>
    <property type="molecule type" value="Genomic_DNA"/>
</dbReference>
<dbReference type="InParanoid" id="A0A165IWI9"/>
<keyword evidence="2" id="KW-0472">Membrane</keyword>
<keyword evidence="2" id="KW-1133">Transmembrane helix</keyword>
<feature type="transmembrane region" description="Helical" evidence="2">
    <location>
        <begin position="441"/>
        <end position="461"/>
    </location>
</feature>
<evidence type="ECO:0008006" key="5">
    <source>
        <dbReference type="Google" id="ProtNLM"/>
    </source>
</evidence>